<dbReference type="InterPro" id="IPR005502">
    <property type="entry name" value="Ribosyl_crysJ1"/>
</dbReference>
<dbReference type="EMBL" id="JACHXU010000056">
    <property type="protein sequence ID" value="MBB3210716.1"/>
    <property type="molecule type" value="Genomic_DNA"/>
</dbReference>
<accession>A0A7W5E5N6</accession>
<keyword evidence="2" id="KW-1185">Reference proteome</keyword>
<dbReference type="SUPFAM" id="SSF56784">
    <property type="entry name" value="HAD-like"/>
    <property type="match status" value="1"/>
</dbReference>
<evidence type="ECO:0000313" key="1">
    <source>
        <dbReference type="EMBL" id="MBB3210716.1"/>
    </source>
</evidence>
<dbReference type="InterPro" id="IPR023214">
    <property type="entry name" value="HAD_sf"/>
</dbReference>
<proteinExistence type="predicted"/>
<protein>
    <submittedName>
        <fullName evidence="1">Uncharacterized protein</fullName>
    </submittedName>
</protein>
<name>A0A7W5E5N6_9BACT</name>
<dbReference type="AlphaFoldDB" id="A0A7W5E5N6"/>
<dbReference type="RefSeq" id="WP_184310209.1">
    <property type="nucleotide sequence ID" value="NZ_JACHXU010000056.1"/>
</dbReference>
<dbReference type="InterPro" id="IPR036412">
    <property type="entry name" value="HAD-like_sf"/>
</dbReference>
<comment type="caution">
    <text evidence="1">The sequence shown here is derived from an EMBL/GenBank/DDBJ whole genome shotgun (WGS) entry which is preliminary data.</text>
</comment>
<dbReference type="InterPro" id="IPR036705">
    <property type="entry name" value="Ribosyl_crysJ1_sf"/>
</dbReference>
<dbReference type="Gene3D" id="1.10.4080.10">
    <property type="entry name" value="ADP-ribosylation/Crystallin J1"/>
    <property type="match status" value="1"/>
</dbReference>
<sequence length="237" mass="26656">MATYLLDFDGVFFRYGTMEPLEGDIEYVADLKSNGHRVIFLTARRRGENDPPHLTVEKTEQALARLGIEYDDIIEGVTSPRVLVNDEGALAIEHPRNTPLRRITLESLRQRARSERIERIHRALAAVSWVAWKYAYSSDADDYVQTIVIAKSLADCGGFDHADLVARYRQPTDYNFHGEEPPPSGIHPNYKGQMSKLLESDAPLYEATDGIADGAAMRVTAIAACFWSYHCDKDHGK</sequence>
<evidence type="ECO:0000313" key="2">
    <source>
        <dbReference type="Proteomes" id="UP000536179"/>
    </source>
</evidence>
<reference evidence="1 2" key="1">
    <citation type="submission" date="2020-08" db="EMBL/GenBank/DDBJ databases">
        <title>Genomic Encyclopedia of Type Strains, Phase III (KMG-III): the genomes of soil and plant-associated and newly described type strains.</title>
        <authorList>
            <person name="Whitman W."/>
        </authorList>
    </citation>
    <scope>NUCLEOTIDE SEQUENCE [LARGE SCALE GENOMIC DNA]</scope>
    <source>
        <strain evidence="1 2">CECT 8075</strain>
    </source>
</reference>
<dbReference type="Gene3D" id="3.40.50.1000">
    <property type="entry name" value="HAD superfamily/HAD-like"/>
    <property type="match status" value="1"/>
</dbReference>
<gene>
    <name evidence="1" type="ORF">FHS27_006564</name>
</gene>
<dbReference type="SUPFAM" id="SSF101478">
    <property type="entry name" value="ADP-ribosylglycohydrolase"/>
    <property type="match status" value="1"/>
</dbReference>
<organism evidence="1 2">
    <name type="scientific">Aporhodopirellula rubra</name>
    <dbReference type="NCBI Taxonomy" id="980271"/>
    <lineage>
        <taxon>Bacteria</taxon>
        <taxon>Pseudomonadati</taxon>
        <taxon>Planctomycetota</taxon>
        <taxon>Planctomycetia</taxon>
        <taxon>Pirellulales</taxon>
        <taxon>Pirellulaceae</taxon>
        <taxon>Aporhodopirellula</taxon>
    </lineage>
</organism>
<dbReference type="Pfam" id="PF03747">
    <property type="entry name" value="ADP_ribosyl_GH"/>
    <property type="match status" value="1"/>
</dbReference>
<dbReference type="Proteomes" id="UP000536179">
    <property type="component" value="Unassembled WGS sequence"/>
</dbReference>